<dbReference type="InterPro" id="IPR036271">
    <property type="entry name" value="Tet_transcr_reg_TetR-rel_C_sf"/>
</dbReference>
<evidence type="ECO:0000256" key="1">
    <source>
        <dbReference type="ARBA" id="ARBA00023015"/>
    </source>
</evidence>
<dbReference type="PANTHER" id="PTHR30055:SF234">
    <property type="entry name" value="HTH-TYPE TRANSCRIPTIONAL REGULATOR BETI"/>
    <property type="match status" value="1"/>
</dbReference>
<evidence type="ECO:0000259" key="4">
    <source>
        <dbReference type="PROSITE" id="PS50977"/>
    </source>
</evidence>
<dbReference type="GO" id="GO:0000976">
    <property type="term" value="F:transcription cis-regulatory region binding"/>
    <property type="evidence" value="ECO:0007669"/>
    <property type="project" value="TreeGrafter"/>
</dbReference>
<dbReference type="SUPFAM" id="SSF48498">
    <property type="entry name" value="Tetracyclin repressor-like, C-terminal domain"/>
    <property type="match status" value="1"/>
</dbReference>
<protein>
    <submittedName>
        <fullName evidence="5">Unannotated protein</fullName>
    </submittedName>
</protein>
<evidence type="ECO:0000256" key="3">
    <source>
        <dbReference type="ARBA" id="ARBA00023163"/>
    </source>
</evidence>
<dbReference type="Gene3D" id="1.10.357.10">
    <property type="entry name" value="Tetracycline Repressor, domain 2"/>
    <property type="match status" value="1"/>
</dbReference>
<feature type="domain" description="HTH tetR-type" evidence="4">
    <location>
        <begin position="1"/>
        <end position="61"/>
    </location>
</feature>
<dbReference type="InterPro" id="IPR009057">
    <property type="entry name" value="Homeodomain-like_sf"/>
</dbReference>
<dbReference type="InterPro" id="IPR050109">
    <property type="entry name" value="HTH-type_TetR-like_transc_reg"/>
</dbReference>
<reference evidence="5" key="1">
    <citation type="submission" date="2020-05" db="EMBL/GenBank/DDBJ databases">
        <authorList>
            <person name="Chiriac C."/>
            <person name="Salcher M."/>
            <person name="Ghai R."/>
            <person name="Kavagutti S V."/>
        </authorList>
    </citation>
    <scope>NUCLEOTIDE SEQUENCE</scope>
</reference>
<evidence type="ECO:0000313" key="5">
    <source>
        <dbReference type="EMBL" id="CAB4554054.1"/>
    </source>
</evidence>
<keyword evidence="1" id="KW-0805">Transcription regulation</keyword>
<accession>A0A6J6CSA5</accession>
<dbReference type="GO" id="GO:0003700">
    <property type="term" value="F:DNA-binding transcription factor activity"/>
    <property type="evidence" value="ECO:0007669"/>
    <property type="project" value="TreeGrafter"/>
</dbReference>
<sequence length="178" mass="19765">MGMPEQVIDATLMVIEEGGVKDVTVRKVAETLGRSTTVVTHYFPTREDLLEAALTRSFAQSKEEALLFINGGSDDLWAFLNWSVSTQHRKVWLQLVVADLAGLDPQISQQIDEFIDWWDSRLLELLKDRVAPGRTSKELCDIIGVIVEGILLSSDREFASGLTADQLLSVTISPFLTS</sequence>
<dbReference type="InterPro" id="IPR001647">
    <property type="entry name" value="HTH_TetR"/>
</dbReference>
<proteinExistence type="predicted"/>
<evidence type="ECO:0000256" key="2">
    <source>
        <dbReference type="ARBA" id="ARBA00023125"/>
    </source>
</evidence>
<dbReference type="PANTHER" id="PTHR30055">
    <property type="entry name" value="HTH-TYPE TRANSCRIPTIONAL REGULATOR RUTR"/>
    <property type="match status" value="1"/>
</dbReference>
<name>A0A6J6CSA5_9ZZZZ</name>
<dbReference type="EMBL" id="CAEZTD010000011">
    <property type="protein sequence ID" value="CAB4554054.1"/>
    <property type="molecule type" value="Genomic_DNA"/>
</dbReference>
<keyword evidence="3" id="KW-0804">Transcription</keyword>
<organism evidence="5">
    <name type="scientific">freshwater metagenome</name>
    <dbReference type="NCBI Taxonomy" id="449393"/>
    <lineage>
        <taxon>unclassified sequences</taxon>
        <taxon>metagenomes</taxon>
        <taxon>ecological metagenomes</taxon>
    </lineage>
</organism>
<gene>
    <name evidence="5" type="ORF">UFOPK1591_00254</name>
</gene>
<dbReference type="AlphaFoldDB" id="A0A6J6CSA5"/>
<dbReference type="SUPFAM" id="SSF46689">
    <property type="entry name" value="Homeodomain-like"/>
    <property type="match status" value="1"/>
</dbReference>
<dbReference type="PROSITE" id="PS50977">
    <property type="entry name" value="HTH_TETR_2"/>
    <property type="match status" value="1"/>
</dbReference>
<dbReference type="Pfam" id="PF00440">
    <property type="entry name" value="TetR_N"/>
    <property type="match status" value="1"/>
</dbReference>
<keyword evidence="2" id="KW-0238">DNA-binding</keyword>